<name>A0A7V7KYJ7_9GAMM</name>
<dbReference type="Proteomes" id="UP000463138">
    <property type="component" value="Unassembled WGS sequence"/>
</dbReference>
<dbReference type="SUPFAM" id="SSF141868">
    <property type="entry name" value="EAL domain-like"/>
    <property type="match status" value="1"/>
</dbReference>
<keyword evidence="6" id="KW-1133">Transmembrane helix</keyword>
<dbReference type="PANTHER" id="PTHR44757">
    <property type="entry name" value="DIGUANYLATE CYCLASE DGCP"/>
    <property type="match status" value="1"/>
</dbReference>
<evidence type="ECO:0000259" key="7">
    <source>
        <dbReference type="PROSITE" id="PS50883"/>
    </source>
</evidence>
<dbReference type="SMART" id="SM00267">
    <property type="entry name" value="GGDEF"/>
    <property type="match status" value="1"/>
</dbReference>
<proteinExistence type="predicted"/>
<comment type="subcellular location">
    <subcellularLocation>
        <location evidence="2">Cell inner membrane</location>
    </subcellularLocation>
</comment>
<dbReference type="GO" id="GO:0005886">
    <property type="term" value="C:plasma membrane"/>
    <property type="evidence" value="ECO:0007669"/>
    <property type="project" value="UniProtKB-SubCell"/>
</dbReference>
<dbReference type="CDD" id="cd01948">
    <property type="entry name" value="EAL"/>
    <property type="match status" value="1"/>
</dbReference>
<dbReference type="PROSITE" id="PS50887">
    <property type="entry name" value="GGDEF"/>
    <property type="match status" value="1"/>
</dbReference>
<feature type="transmembrane region" description="Helical" evidence="6">
    <location>
        <begin position="25"/>
        <end position="43"/>
    </location>
</feature>
<dbReference type="OrthoDB" id="9804951at2"/>
<evidence type="ECO:0000256" key="2">
    <source>
        <dbReference type="ARBA" id="ARBA00004533"/>
    </source>
</evidence>
<dbReference type="CDD" id="cd01949">
    <property type="entry name" value="GGDEF"/>
    <property type="match status" value="1"/>
</dbReference>
<dbReference type="InterPro" id="IPR000160">
    <property type="entry name" value="GGDEF_dom"/>
</dbReference>
<keyword evidence="6" id="KW-0472">Membrane</keyword>
<feature type="domain" description="GGDEF" evidence="8">
    <location>
        <begin position="231"/>
        <end position="364"/>
    </location>
</feature>
<protein>
    <recommendedName>
        <fullName evidence="3">cyclic-guanylate-specific phosphodiesterase</fullName>
        <ecNumber evidence="3">3.1.4.52</ecNumber>
    </recommendedName>
</protein>
<dbReference type="SUPFAM" id="SSF55073">
    <property type="entry name" value="Nucleotide cyclase"/>
    <property type="match status" value="1"/>
</dbReference>
<dbReference type="EC" id="3.1.4.52" evidence="3"/>
<dbReference type="InterPro" id="IPR029787">
    <property type="entry name" value="Nucleotide_cyclase"/>
</dbReference>
<dbReference type="AlphaFoldDB" id="A0A7V7KYJ7"/>
<keyword evidence="10" id="KW-1185">Reference proteome</keyword>
<dbReference type="InterPro" id="IPR035919">
    <property type="entry name" value="EAL_sf"/>
</dbReference>
<dbReference type="SMART" id="SM00052">
    <property type="entry name" value="EAL"/>
    <property type="match status" value="1"/>
</dbReference>
<dbReference type="EMBL" id="QOVF01000001">
    <property type="protein sequence ID" value="KAA0696269.1"/>
    <property type="molecule type" value="Genomic_DNA"/>
</dbReference>
<dbReference type="PANTHER" id="PTHR44757:SF2">
    <property type="entry name" value="BIOFILM ARCHITECTURE MAINTENANCE PROTEIN MBAA"/>
    <property type="match status" value="1"/>
</dbReference>
<evidence type="ECO:0000259" key="8">
    <source>
        <dbReference type="PROSITE" id="PS50887"/>
    </source>
</evidence>
<comment type="caution">
    <text evidence="9">The sequence shown here is derived from an EMBL/GenBank/DDBJ whole genome shotgun (WGS) entry which is preliminary data.</text>
</comment>
<evidence type="ECO:0000313" key="10">
    <source>
        <dbReference type="Proteomes" id="UP000463138"/>
    </source>
</evidence>
<feature type="domain" description="EAL" evidence="7">
    <location>
        <begin position="373"/>
        <end position="624"/>
    </location>
</feature>
<accession>A0A7V7KYJ7</accession>
<feature type="transmembrane region" description="Helical" evidence="6">
    <location>
        <begin position="151"/>
        <end position="173"/>
    </location>
</feature>
<dbReference type="FunFam" id="3.20.20.450:FF:000001">
    <property type="entry name" value="Cyclic di-GMP phosphodiesterase yahA"/>
    <property type="match status" value="1"/>
</dbReference>
<organism evidence="9 10">
    <name type="scientific">Halopseudomonas laoshanensis</name>
    <dbReference type="NCBI Taxonomy" id="2268758"/>
    <lineage>
        <taxon>Bacteria</taxon>
        <taxon>Pseudomonadati</taxon>
        <taxon>Pseudomonadota</taxon>
        <taxon>Gammaproteobacteria</taxon>
        <taxon>Pseudomonadales</taxon>
        <taxon>Pseudomonadaceae</taxon>
        <taxon>Halopseudomonas</taxon>
    </lineage>
</organism>
<dbReference type="GO" id="GO:0071111">
    <property type="term" value="F:cyclic-guanylate-specific phosphodiesterase activity"/>
    <property type="evidence" value="ECO:0007669"/>
    <property type="project" value="UniProtKB-EC"/>
</dbReference>
<dbReference type="InterPro" id="IPR052155">
    <property type="entry name" value="Biofilm_reg_signaling"/>
</dbReference>
<gene>
    <name evidence="9" type="ORF">DT594_02615</name>
</gene>
<evidence type="ECO:0000256" key="1">
    <source>
        <dbReference type="ARBA" id="ARBA00001946"/>
    </source>
</evidence>
<reference evidence="9 10" key="1">
    <citation type="submission" date="2018-07" db="EMBL/GenBank/DDBJ databases">
        <title>Pseudomonas laoshanensis sp. nov., isolated from soil.</title>
        <authorList>
            <person name="Sun J."/>
            <person name="Yu L."/>
            <person name="Wang M."/>
            <person name="Zhang C."/>
        </authorList>
    </citation>
    <scope>NUCLEOTIDE SEQUENCE [LARGE SCALE GENOMIC DNA]</scope>
    <source>
        <strain evidence="9 10">Y22</strain>
    </source>
</reference>
<dbReference type="Gene3D" id="3.20.20.450">
    <property type="entry name" value="EAL domain"/>
    <property type="match status" value="1"/>
</dbReference>
<evidence type="ECO:0000256" key="4">
    <source>
        <dbReference type="ARBA" id="ARBA00022636"/>
    </source>
</evidence>
<evidence type="ECO:0000313" key="9">
    <source>
        <dbReference type="EMBL" id="KAA0696269.1"/>
    </source>
</evidence>
<comment type="catalytic activity">
    <reaction evidence="5">
        <text>3',3'-c-di-GMP + H2O = 5'-phosphoguanylyl(3'-&gt;5')guanosine + H(+)</text>
        <dbReference type="Rhea" id="RHEA:24902"/>
        <dbReference type="ChEBI" id="CHEBI:15377"/>
        <dbReference type="ChEBI" id="CHEBI:15378"/>
        <dbReference type="ChEBI" id="CHEBI:58754"/>
        <dbReference type="ChEBI" id="CHEBI:58805"/>
        <dbReference type="EC" id="3.1.4.52"/>
    </reaction>
    <physiologicalReaction direction="left-to-right" evidence="5">
        <dbReference type="Rhea" id="RHEA:24903"/>
    </physiologicalReaction>
</comment>
<keyword evidence="6" id="KW-0812">Transmembrane</keyword>
<feature type="transmembrane region" description="Helical" evidence="6">
    <location>
        <begin position="119"/>
        <end position="139"/>
    </location>
</feature>
<dbReference type="Pfam" id="PF00990">
    <property type="entry name" value="GGDEF"/>
    <property type="match status" value="1"/>
</dbReference>
<feature type="transmembrane region" description="Helical" evidence="6">
    <location>
        <begin position="73"/>
        <end position="90"/>
    </location>
</feature>
<sequence>MDADVKKDEKVHGSYRPSVQRLTHIADLLCIVLLVIGGRAVALGGELDILLSTLGVVAALVGRYLIQRERTELAVPLLLGVMMVLVSVSMVVNQGLYSGALLSYPCLLIAAGMLASRRVFLGLLVSMLGMVALITWISLNGMHTYVAVPHGPGRMLVVSSLLVLGAVAMWLLANDLHHARENLDHEIFQLENSQASLNYLAQHDPLTDLPNRSLIEERVGNAIGRARQSGKMVALLFLDLDHFKIINDSLGHIAGDQLLREIASRLKKVVRGGDTVSRQGGDEFLIVLAEVDSIDAMTAVLMRIQTLVAQPLTLQDMELVVSLSIGISVYPQDGDDFGTLLKKADTAMYQAKSAGRNAYRLFSDEMSADTYARLGMEQDLRQALVRNEFELHYQPIVDMRDGRVVAVEALLRWRHPERGMVGPDAFIQVAEQSGLIVEMGIWVLQQACQQMVIWQGEGLPEVLISVNLSAVQMHRGDLEQSVRDALQRTGLKASLLELELTESMLLHDSEASILLLQRLKQLGVKLAIDDFGTGYSNLSYLQRFQVDRLKIDRSFVQSIISNEQNRAIVTAIIQMAHSLELETTAEGIEDEATRQLLAALGCDCGQGYLFSRPVSASKFMAQVR</sequence>
<dbReference type="FunFam" id="3.30.70.270:FF:000001">
    <property type="entry name" value="Diguanylate cyclase domain protein"/>
    <property type="match status" value="1"/>
</dbReference>
<dbReference type="PROSITE" id="PS50883">
    <property type="entry name" value="EAL"/>
    <property type="match status" value="1"/>
</dbReference>
<dbReference type="Pfam" id="PF00563">
    <property type="entry name" value="EAL"/>
    <property type="match status" value="1"/>
</dbReference>
<dbReference type="NCBIfam" id="TIGR00254">
    <property type="entry name" value="GGDEF"/>
    <property type="match status" value="1"/>
</dbReference>
<feature type="transmembrane region" description="Helical" evidence="6">
    <location>
        <begin position="49"/>
        <end position="66"/>
    </location>
</feature>
<evidence type="ECO:0000256" key="5">
    <source>
        <dbReference type="ARBA" id="ARBA00051114"/>
    </source>
</evidence>
<feature type="transmembrane region" description="Helical" evidence="6">
    <location>
        <begin position="96"/>
        <end position="114"/>
    </location>
</feature>
<dbReference type="RefSeq" id="WP_149331234.1">
    <property type="nucleotide sequence ID" value="NZ_QOVF01000001.1"/>
</dbReference>
<dbReference type="InterPro" id="IPR001633">
    <property type="entry name" value="EAL_dom"/>
</dbReference>
<comment type="cofactor">
    <cofactor evidence="1">
        <name>Mg(2+)</name>
        <dbReference type="ChEBI" id="CHEBI:18420"/>
    </cofactor>
</comment>
<dbReference type="GO" id="GO:0071732">
    <property type="term" value="P:cellular response to nitric oxide"/>
    <property type="evidence" value="ECO:0007669"/>
    <property type="project" value="UniProtKB-ARBA"/>
</dbReference>
<keyword evidence="4" id="KW-0973">c-di-GMP</keyword>
<evidence type="ECO:0000256" key="3">
    <source>
        <dbReference type="ARBA" id="ARBA00012282"/>
    </source>
</evidence>
<evidence type="ECO:0000256" key="6">
    <source>
        <dbReference type="SAM" id="Phobius"/>
    </source>
</evidence>
<dbReference type="InterPro" id="IPR043128">
    <property type="entry name" value="Rev_trsase/Diguanyl_cyclase"/>
</dbReference>
<dbReference type="Gene3D" id="3.30.70.270">
    <property type="match status" value="1"/>
</dbReference>